<feature type="region of interest" description="Disordered" evidence="7">
    <location>
        <begin position="355"/>
        <end position="374"/>
    </location>
</feature>
<dbReference type="CDD" id="cd01926">
    <property type="entry name" value="cyclophilin_ABH_like"/>
    <property type="match status" value="1"/>
</dbReference>
<organism evidence="9 10">
    <name type="scientific">Sanghuangporus baumii</name>
    <name type="common">Phellinus baumii</name>
    <dbReference type="NCBI Taxonomy" id="108892"/>
    <lineage>
        <taxon>Eukaryota</taxon>
        <taxon>Fungi</taxon>
        <taxon>Dikarya</taxon>
        <taxon>Basidiomycota</taxon>
        <taxon>Agaricomycotina</taxon>
        <taxon>Agaricomycetes</taxon>
        <taxon>Hymenochaetales</taxon>
        <taxon>Hymenochaetaceae</taxon>
        <taxon>Sanghuangporus</taxon>
    </lineage>
</organism>
<dbReference type="PROSITE" id="PS50072">
    <property type="entry name" value="CSA_PPIASE_2"/>
    <property type="match status" value="1"/>
</dbReference>
<comment type="caution">
    <text evidence="9">The sequence shown here is derived from an EMBL/GenBank/DDBJ whole genome shotgun (WGS) entry which is preliminary data.</text>
</comment>
<dbReference type="InterPro" id="IPR002130">
    <property type="entry name" value="Cyclophilin-type_PPIase_dom"/>
</dbReference>
<accession>A0A9Q5I4V9</accession>
<dbReference type="SMART" id="SM00028">
    <property type="entry name" value="TPR"/>
    <property type="match status" value="2"/>
</dbReference>
<dbReference type="PANTHER" id="PTHR11071">
    <property type="entry name" value="PEPTIDYL-PROLYL CIS-TRANS ISOMERASE"/>
    <property type="match status" value="1"/>
</dbReference>
<dbReference type="PRINTS" id="PR00153">
    <property type="entry name" value="CSAPPISMRASE"/>
</dbReference>
<reference evidence="9" key="1">
    <citation type="submission" date="2016-06" db="EMBL/GenBank/DDBJ databases">
        <title>Draft Genome sequence of the fungus Inonotus baumii.</title>
        <authorList>
            <person name="Zhu H."/>
            <person name="Lin W."/>
        </authorList>
    </citation>
    <scope>NUCLEOTIDE SEQUENCE</scope>
    <source>
        <strain evidence="9">821</strain>
    </source>
</reference>
<evidence type="ECO:0000256" key="4">
    <source>
        <dbReference type="ARBA" id="ARBA00023235"/>
    </source>
</evidence>
<comment type="catalytic activity">
    <reaction evidence="1">
        <text>[protein]-peptidylproline (omega=180) = [protein]-peptidylproline (omega=0)</text>
        <dbReference type="Rhea" id="RHEA:16237"/>
        <dbReference type="Rhea" id="RHEA-COMP:10747"/>
        <dbReference type="Rhea" id="RHEA-COMP:10748"/>
        <dbReference type="ChEBI" id="CHEBI:83833"/>
        <dbReference type="ChEBI" id="CHEBI:83834"/>
        <dbReference type="EC" id="5.2.1.8"/>
    </reaction>
</comment>
<evidence type="ECO:0000256" key="6">
    <source>
        <dbReference type="ARBA" id="ARBA00076602"/>
    </source>
</evidence>
<dbReference type="Gene3D" id="2.40.100.10">
    <property type="entry name" value="Cyclophilin-like"/>
    <property type="match status" value="1"/>
</dbReference>
<dbReference type="InterPro" id="IPR019734">
    <property type="entry name" value="TPR_rpt"/>
</dbReference>
<protein>
    <recommendedName>
        <fullName evidence="5">Peptidyl-prolyl cis-trans isomerase D</fullName>
        <ecNumber evidence="2">5.2.1.8</ecNumber>
    </recommendedName>
    <alternativeName>
        <fullName evidence="6">Rotamase D</fullName>
    </alternativeName>
</protein>
<dbReference type="Proteomes" id="UP000757232">
    <property type="component" value="Unassembled WGS sequence"/>
</dbReference>
<keyword evidence="3" id="KW-0697">Rotamase</keyword>
<feature type="region of interest" description="Disordered" evidence="7">
    <location>
        <begin position="175"/>
        <end position="202"/>
    </location>
</feature>
<evidence type="ECO:0000313" key="9">
    <source>
        <dbReference type="EMBL" id="OCB91823.1"/>
    </source>
</evidence>
<dbReference type="InterPro" id="IPR011990">
    <property type="entry name" value="TPR-like_helical_dom_sf"/>
</dbReference>
<dbReference type="GO" id="GO:0005737">
    <property type="term" value="C:cytoplasm"/>
    <property type="evidence" value="ECO:0007669"/>
    <property type="project" value="TreeGrafter"/>
</dbReference>
<dbReference type="EMBL" id="LNZH02000060">
    <property type="protein sequence ID" value="OCB91823.1"/>
    <property type="molecule type" value="Genomic_DNA"/>
</dbReference>
<dbReference type="EC" id="5.2.1.8" evidence="2"/>
<dbReference type="PANTHER" id="PTHR11071:SF561">
    <property type="entry name" value="PEPTIDYL-PROLYL CIS-TRANS ISOMERASE D-RELATED"/>
    <property type="match status" value="1"/>
</dbReference>
<evidence type="ECO:0000256" key="5">
    <source>
        <dbReference type="ARBA" id="ARBA00074451"/>
    </source>
</evidence>
<proteinExistence type="predicted"/>
<dbReference type="Pfam" id="PF00160">
    <property type="entry name" value="Pro_isomerase"/>
    <property type="match status" value="1"/>
</dbReference>
<dbReference type="GO" id="GO:0016018">
    <property type="term" value="F:cyclosporin A binding"/>
    <property type="evidence" value="ECO:0007669"/>
    <property type="project" value="TreeGrafter"/>
</dbReference>
<keyword evidence="4" id="KW-0413">Isomerase</keyword>
<dbReference type="InterPro" id="IPR029000">
    <property type="entry name" value="Cyclophilin-like_dom_sf"/>
</dbReference>
<dbReference type="OrthoDB" id="193499at2759"/>
<dbReference type="SUPFAM" id="SSF48452">
    <property type="entry name" value="TPR-like"/>
    <property type="match status" value="1"/>
</dbReference>
<dbReference type="GO" id="GO:0003755">
    <property type="term" value="F:peptidyl-prolyl cis-trans isomerase activity"/>
    <property type="evidence" value="ECO:0007669"/>
    <property type="project" value="UniProtKB-KW"/>
</dbReference>
<evidence type="ECO:0000256" key="2">
    <source>
        <dbReference type="ARBA" id="ARBA00013194"/>
    </source>
</evidence>
<name>A0A9Q5I4V9_SANBA</name>
<evidence type="ECO:0000256" key="3">
    <source>
        <dbReference type="ARBA" id="ARBA00023110"/>
    </source>
</evidence>
<feature type="domain" description="PPIase cyclophilin-type" evidence="8">
    <location>
        <begin position="12"/>
        <end position="176"/>
    </location>
</feature>
<dbReference type="Gene3D" id="1.25.40.10">
    <property type="entry name" value="Tetratricopeptide repeat domain"/>
    <property type="match status" value="1"/>
</dbReference>
<dbReference type="SUPFAM" id="SSF50891">
    <property type="entry name" value="Cyclophilin-like"/>
    <property type="match status" value="1"/>
</dbReference>
<evidence type="ECO:0000259" key="8">
    <source>
        <dbReference type="PROSITE" id="PS50072"/>
    </source>
</evidence>
<evidence type="ECO:0000313" key="10">
    <source>
        <dbReference type="Proteomes" id="UP000757232"/>
    </source>
</evidence>
<dbReference type="FunFam" id="2.40.100.10:FF:000022">
    <property type="entry name" value="Peptidyl-prolyl cis-trans isomerase CYP95"/>
    <property type="match status" value="1"/>
</dbReference>
<evidence type="ECO:0000256" key="7">
    <source>
        <dbReference type="SAM" id="MobiDB-lite"/>
    </source>
</evidence>
<gene>
    <name evidence="9" type="ORF">A7U60_g894</name>
</gene>
<dbReference type="AlphaFoldDB" id="A0A9Q5I4V9"/>
<dbReference type="GO" id="GO:0006457">
    <property type="term" value="P:protein folding"/>
    <property type="evidence" value="ECO:0007669"/>
    <property type="project" value="TreeGrafter"/>
</dbReference>
<sequence length="374" mass="41691">MAEPSVERPYTYFDINYGDKPIRRIVFQLYSDIVPKTAENFRCLCTGEKGIGKSGKPLSYQGSRIHRVIQGFMIQGGDFTAGNGTGGESIYGEKFDDEAFTVKHDKPFLLSMANSGKNTNGSQFFITCDPTPHLDEKHVVFGEVVKGKSVVRRIEHHPTTSADVPTVPFTIATCGQLSPDDPSITGSDKLEEDPYEDYPKDDEREINKQEVCLEIATNLKALGNTKFKAGDVEGALEKWQKAIRYLDWHSDLSYEKGERLTEDFLDLLGSLLINSALAAHKLGGINNEHLAVELTSRALDDLEFEPAEKAKALYRRAIARSAVHEEEDAENDLKEALAIVPGDEACQRELARVQQGRKAKREKEKKMFKGLFAS</sequence>
<evidence type="ECO:0000256" key="1">
    <source>
        <dbReference type="ARBA" id="ARBA00000971"/>
    </source>
</evidence>
<keyword evidence="10" id="KW-1185">Reference proteome</keyword>